<comment type="similarity">
    <text evidence="3">Belongs to the ku80 family.</text>
</comment>
<evidence type="ECO:0000256" key="7">
    <source>
        <dbReference type="ARBA" id="ARBA00022801"/>
    </source>
</evidence>
<keyword evidence="5" id="KW-0547">Nucleotide-binding</keyword>
<sequence>MTQRSHGAVSHAHAPQEATVVLLDVGASMCAPLMERGALKSAYQCGGTKPEASSVNTRFDAAVAAVESLVQQKLFFRPKDEVGVVLFGSAETRNDLNAEQGEDEYKNVCVLNDLDTPTLHMCERLRQLQPTTDASVKVDLLDGLIVALDLLYRRTEGKKYERRLLLITDAASPIEDAADVESVVQMMQQMEVQLHVVGIDFRHSTDRSGPEDTSDPVKAEPMQHDVKQENEKMLVSIAQEVRGGVSSASRRMQLLAQGMKKTVAQVTKFRGPLEIGDSFGIPLYCYLKTKTATLPTLAKESQVSHDKEASGRVRMDRRYTAPQNPDEEVPPDQQVKAYRYGMERVPFSSADVEFFKLQTEKSLRLLGFVDQSEIHWSKLLGNTDVFIAEPGKVNAAQALAALVDAMLELKQVAVARFVARKNAGPKIFALVPHAPTPEEPYYCFWGQQLPFEEDLRAYEFAPLLTKKSVPSDAQQELADKLVESLSVREDKARDVGTCFNPVLRRFFHAVELRAFDEHADIPPLPPFLEASLKMDEVRQHRIQDLIQSFGDSFQLKEAVKKQSERKKRAFWSDVPSEGDDGKPHDPEAGDDDAEQKPEDGDDAGSDLDLDELLDGGDVAAVGSMNPIADFETLVDLSKNNKQKRVTAVTGMQKQIMAFLQSGALFYGKAIQCLVHFRKRSVELHYSSEFNDFFAQLKATVGDSSPAWSALQKEGVTLLSQQDDPLVSTTVAQARAFLFGDEELDAQAASASLSSQVEAIENEDDMFADFE</sequence>
<evidence type="ECO:0000256" key="1">
    <source>
        <dbReference type="ARBA" id="ARBA00004123"/>
    </source>
</evidence>
<dbReference type="SUPFAM" id="SSF53300">
    <property type="entry name" value="vWA-like"/>
    <property type="match status" value="1"/>
</dbReference>
<dbReference type="CDD" id="cd00873">
    <property type="entry name" value="KU80"/>
    <property type="match status" value="1"/>
</dbReference>
<dbReference type="Gene3D" id="3.40.50.410">
    <property type="entry name" value="von Willebrand factor, type A domain"/>
    <property type="match status" value="1"/>
</dbReference>
<dbReference type="GO" id="GO:0000723">
    <property type="term" value="P:telomere maintenance"/>
    <property type="evidence" value="ECO:0007669"/>
    <property type="project" value="InterPro"/>
</dbReference>
<dbReference type="GO" id="GO:0003684">
    <property type="term" value="F:damaged DNA binding"/>
    <property type="evidence" value="ECO:0007669"/>
    <property type="project" value="InterPro"/>
</dbReference>
<evidence type="ECO:0000313" key="16">
    <source>
        <dbReference type="EMBL" id="KAJ0393603.1"/>
    </source>
</evidence>
<dbReference type="SMART" id="SM00559">
    <property type="entry name" value="Ku78"/>
    <property type="match status" value="1"/>
</dbReference>
<evidence type="ECO:0000256" key="8">
    <source>
        <dbReference type="ARBA" id="ARBA00022806"/>
    </source>
</evidence>
<keyword evidence="12" id="KW-0234">DNA repair</keyword>
<dbReference type="SUPFAM" id="SSF101420">
    <property type="entry name" value="C-terminal domain of Ku80"/>
    <property type="match status" value="1"/>
</dbReference>
<keyword evidence="7" id="KW-0378">Hydrolase</keyword>
<comment type="subcellular location">
    <subcellularLocation>
        <location evidence="2">Chromosome</location>
    </subcellularLocation>
    <subcellularLocation>
        <location evidence="1">Nucleus</location>
    </subcellularLocation>
</comment>
<feature type="compositionally biased region" description="Acidic residues" evidence="14">
    <location>
        <begin position="588"/>
        <end position="609"/>
    </location>
</feature>
<feature type="region of interest" description="Disordered" evidence="14">
    <location>
        <begin position="566"/>
        <end position="609"/>
    </location>
</feature>
<dbReference type="GO" id="GO:0006310">
    <property type="term" value="P:DNA recombination"/>
    <property type="evidence" value="ECO:0007669"/>
    <property type="project" value="UniProtKB-KW"/>
</dbReference>
<dbReference type="Pfam" id="PF02735">
    <property type="entry name" value="Ku"/>
    <property type="match status" value="1"/>
</dbReference>
<dbReference type="Pfam" id="PF03730">
    <property type="entry name" value="Ku_C"/>
    <property type="match status" value="1"/>
</dbReference>
<evidence type="ECO:0000313" key="17">
    <source>
        <dbReference type="Proteomes" id="UP001209570"/>
    </source>
</evidence>
<dbReference type="InterPro" id="IPR014893">
    <property type="entry name" value="Ku_PK_bind"/>
</dbReference>
<evidence type="ECO:0000256" key="5">
    <source>
        <dbReference type="ARBA" id="ARBA00022741"/>
    </source>
</evidence>
<evidence type="ECO:0000256" key="9">
    <source>
        <dbReference type="ARBA" id="ARBA00022840"/>
    </source>
</evidence>
<dbReference type="GO" id="GO:0005694">
    <property type="term" value="C:chromosome"/>
    <property type="evidence" value="ECO:0007669"/>
    <property type="project" value="UniProtKB-SubCell"/>
</dbReference>
<accession>A0AAD5L9H9</accession>
<reference evidence="16" key="1">
    <citation type="submission" date="2021-12" db="EMBL/GenBank/DDBJ databases">
        <title>Prjna785345.</title>
        <authorList>
            <person name="Rujirawat T."/>
            <person name="Krajaejun T."/>
        </authorList>
    </citation>
    <scope>NUCLEOTIDE SEQUENCE</scope>
    <source>
        <strain evidence="16">Pi057C3</strain>
    </source>
</reference>
<name>A0AAD5L9H9_PYTIN</name>
<evidence type="ECO:0000256" key="14">
    <source>
        <dbReference type="SAM" id="MobiDB-lite"/>
    </source>
</evidence>
<dbReference type="InterPro" id="IPR036494">
    <property type="entry name" value="Ku_C_sf"/>
</dbReference>
<dbReference type="GO" id="GO:0003690">
    <property type="term" value="F:double-stranded DNA binding"/>
    <property type="evidence" value="ECO:0007669"/>
    <property type="project" value="TreeGrafter"/>
</dbReference>
<dbReference type="Gene3D" id="2.40.290.10">
    <property type="match status" value="1"/>
</dbReference>
<evidence type="ECO:0000256" key="3">
    <source>
        <dbReference type="ARBA" id="ARBA00007726"/>
    </source>
</evidence>
<dbReference type="InterPro" id="IPR024193">
    <property type="entry name" value="Ku80"/>
</dbReference>
<proteinExistence type="inferred from homology"/>
<evidence type="ECO:0000259" key="15">
    <source>
        <dbReference type="PROSITE" id="PS50234"/>
    </source>
</evidence>
<dbReference type="AlphaFoldDB" id="A0AAD5L9H9"/>
<keyword evidence="9" id="KW-0067">ATP-binding</keyword>
<evidence type="ECO:0000256" key="6">
    <source>
        <dbReference type="ARBA" id="ARBA00022763"/>
    </source>
</evidence>
<keyword evidence="6" id="KW-0227">DNA damage</keyword>
<evidence type="ECO:0000256" key="4">
    <source>
        <dbReference type="ARBA" id="ARBA00022454"/>
    </source>
</evidence>
<dbReference type="Pfam" id="PF03731">
    <property type="entry name" value="Ku_N"/>
    <property type="match status" value="1"/>
</dbReference>
<keyword evidence="8" id="KW-0347">Helicase</keyword>
<dbReference type="GO" id="GO:0042162">
    <property type="term" value="F:telomeric DNA binding"/>
    <property type="evidence" value="ECO:0007669"/>
    <property type="project" value="InterPro"/>
</dbReference>
<dbReference type="InterPro" id="IPR016194">
    <property type="entry name" value="SPOC-like_C_dom_sf"/>
</dbReference>
<gene>
    <name evidence="16" type="ORF">P43SY_007645</name>
</gene>
<evidence type="ECO:0000256" key="10">
    <source>
        <dbReference type="ARBA" id="ARBA00023125"/>
    </source>
</evidence>
<evidence type="ECO:0000256" key="11">
    <source>
        <dbReference type="ARBA" id="ARBA00023172"/>
    </source>
</evidence>
<dbReference type="Gene3D" id="1.25.40.240">
    <property type="entry name" value="Ku, C-terminal domain"/>
    <property type="match status" value="1"/>
</dbReference>
<dbReference type="InterPro" id="IPR005161">
    <property type="entry name" value="Ku_N"/>
</dbReference>
<keyword evidence="17" id="KW-1185">Reference proteome</keyword>
<dbReference type="Proteomes" id="UP001209570">
    <property type="component" value="Unassembled WGS sequence"/>
</dbReference>
<dbReference type="GO" id="GO:0006303">
    <property type="term" value="P:double-strand break repair via nonhomologous end joining"/>
    <property type="evidence" value="ECO:0007669"/>
    <property type="project" value="InterPro"/>
</dbReference>
<dbReference type="InterPro" id="IPR005160">
    <property type="entry name" value="Ku_C"/>
</dbReference>
<dbReference type="Pfam" id="PF08785">
    <property type="entry name" value="Ku_PK_bind"/>
    <property type="match status" value="1"/>
</dbReference>
<keyword evidence="11" id="KW-0233">DNA recombination</keyword>
<dbReference type="InterPro" id="IPR002035">
    <property type="entry name" value="VWF_A"/>
</dbReference>
<dbReference type="GO" id="GO:0016787">
    <property type="term" value="F:hydrolase activity"/>
    <property type="evidence" value="ECO:0007669"/>
    <property type="project" value="UniProtKB-KW"/>
</dbReference>
<organism evidence="16 17">
    <name type="scientific">Pythium insidiosum</name>
    <name type="common">Pythiosis disease agent</name>
    <dbReference type="NCBI Taxonomy" id="114742"/>
    <lineage>
        <taxon>Eukaryota</taxon>
        <taxon>Sar</taxon>
        <taxon>Stramenopiles</taxon>
        <taxon>Oomycota</taxon>
        <taxon>Peronosporomycetes</taxon>
        <taxon>Pythiales</taxon>
        <taxon>Pythiaceae</taxon>
        <taxon>Pythium</taxon>
    </lineage>
</organism>
<evidence type="ECO:0000256" key="12">
    <source>
        <dbReference type="ARBA" id="ARBA00023204"/>
    </source>
</evidence>
<feature type="region of interest" description="Disordered" evidence="14">
    <location>
        <begin position="203"/>
        <end position="223"/>
    </location>
</feature>
<dbReference type="PANTHER" id="PTHR12604">
    <property type="entry name" value="KU AUTOANTIGEN DNA HELICASE"/>
    <property type="match status" value="1"/>
</dbReference>
<dbReference type="InterPro" id="IPR006164">
    <property type="entry name" value="DNA_bd_Ku70/Ku80"/>
</dbReference>
<keyword evidence="4" id="KW-0158">Chromosome</keyword>
<dbReference type="InterPro" id="IPR036465">
    <property type="entry name" value="vWFA_dom_sf"/>
</dbReference>
<dbReference type="PROSITE" id="PS50234">
    <property type="entry name" value="VWFA"/>
    <property type="match status" value="1"/>
</dbReference>
<protein>
    <recommendedName>
        <fullName evidence="15">VWFA domain-containing protein</fullName>
    </recommendedName>
</protein>
<comment type="caution">
    <text evidence="16">The sequence shown here is derived from an EMBL/GenBank/DDBJ whole genome shotgun (WGS) entry which is preliminary data.</text>
</comment>
<keyword evidence="13" id="KW-0539">Nucleus</keyword>
<keyword evidence="10" id="KW-0238">DNA-binding</keyword>
<dbReference type="GO" id="GO:0003678">
    <property type="term" value="F:DNA helicase activity"/>
    <property type="evidence" value="ECO:0007669"/>
    <property type="project" value="InterPro"/>
</dbReference>
<evidence type="ECO:0000256" key="13">
    <source>
        <dbReference type="ARBA" id="ARBA00023242"/>
    </source>
</evidence>
<dbReference type="GO" id="GO:0043564">
    <property type="term" value="C:Ku70:Ku80 complex"/>
    <property type="evidence" value="ECO:0007669"/>
    <property type="project" value="InterPro"/>
</dbReference>
<dbReference type="GO" id="GO:0005524">
    <property type="term" value="F:ATP binding"/>
    <property type="evidence" value="ECO:0007669"/>
    <property type="project" value="UniProtKB-KW"/>
</dbReference>
<dbReference type="EMBL" id="JAKCXM010000479">
    <property type="protein sequence ID" value="KAJ0393603.1"/>
    <property type="molecule type" value="Genomic_DNA"/>
</dbReference>
<dbReference type="SUPFAM" id="SSF100939">
    <property type="entry name" value="SPOC domain-like"/>
    <property type="match status" value="1"/>
</dbReference>
<feature type="domain" description="VWFA" evidence="15">
    <location>
        <begin position="18"/>
        <end position="199"/>
    </location>
</feature>
<evidence type="ECO:0000256" key="2">
    <source>
        <dbReference type="ARBA" id="ARBA00004286"/>
    </source>
</evidence>
<dbReference type="PANTHER" id="PTHR12604:SF4">
    <property type="entry name" value="X-RAY REPAIR CROSS-COMPLEMENTING PROTEIN 5"/>
    <property type="match status" value="1"/>
</dbReference>
<dbReference type="Gene3D" id="1.10.1600.10">
    <property type="match status" value="1"/>
</dbReference>